<evidence type="ECO:0000259" key="4">
    <source>
        <dbReference type="PROSITE" id="PS50238"/>
    </source>
</evidence>
<dbReference type="GO" id="GO:0005096">
    <property type="term" value="F:GTPase activator activity"/>
    <property type="evidence" value="ECO:0007669"/>
    <property type="project" value="UniProtKB-KW"/>
</dbReference>
<dbReference type="Gene3D" id="1.10.287.2070">
    <property type="match status" value="2"/>
</dbReference>
<organism evidence="6 7">
    <name type="scientific">Seriola dumerili</name>
    <name type="common">Greater amberjack</name>
    <name type="synonym">Caranx dumerili</name>
    <dbReference type="NCBI Taxonomy" id="41447"/>
    <lineage>
        <taxon>Eukaryota</taxon>
        <taxon>Metazoa</taxon>
        <taxon>Chordata</taxon>
        <taxon>Craniata</taxon>
        <taxon>Vertebrata</taxon>
        <taxon>Euteleostomi</taxon>
        <taxon>Actinopterygii</taxon>
        <taxon>Neopterygii</taxon>
        <taxon>Teleostei</taxon>
        <taxon>Neoteleostei</taxon>
        <taxon>Acanthomorphata</taxon>
        <taxon>Carangaria</taxon>
        <taxon>Carangiformes</taxon>
        <taxon>Carangidae</taxon>
        <taxon>Seriola</taxon>
    </lineage>
</organism>
<evidence type="ECO:0000256" key="2">
    <source>
        <dbReference type="ARBA" id="ARBA00022553"/>
    </source>
</evidence>
<feature type="compositionally biased region" description="Acidic residues" evidence="3">
    <location>
        <begin position="654"/>
        <end position="668"/>
    </location>
</feature>
<feature type="region of interest" description="Disordered" evidence="3">
    <location>
        <begin position="322"/>
        <end position="345"/>
    </location>
</feature>
<dbReference type="SMART" id="SM00324">
    <property type="entry name" value="RhoGAP"/>
    <property type="match status" value="1"/>
</dbReference>
<dbReference type="Pfam" id="PF01852">
    <property type="entry name" value="START"/>
    <property type="match status" value="1"/>
</dbReference>
<dbReference type="SMART" id="SM00234">
    <property type="entry name" value="START"/>
    <property type="match status" value="1"/>
</dbReference>
<keyword evidence="7" id="KW-1185">Reference proteome</keyword>
<feature type="compositionally biased region" description="Low complexity" evidence="3">
    <location>
        <begin position="377"/>
        <end position="411"/>
    </location>
</feature>
<dbReference type="GeneTree" id="ENSGT00950000183061"/>
<dbReference type="InterPro" id="IPR023393">
    <property type="entry name" value="START-like_dom_sf"/>
</dbReference>
<dbReference type="InterPro" id="IPR002913">
    <property type="entry name" value="START_lipid-bd_dom"/>
</dbReference>
<feature type="domain" description="START" evidence="5">
    <location>
        <begin position="1011"/>
        <end position="1225"/>
    </location>
</feature>
<feature type="compositionally biased region" description="Polar residues" evidence="3">
    <location>
        <begin position="693"/>
        <end position="709"/>
    </location>
</feature>
<dbReference type="Gene3D" id="1.10.555.10">
    <property type="entry name" value="Rho GTPase activation protein"/>
    <property type="match status" value="1"/>
</dbReference>
<protein>
    <submittedName>
        <fullName evidence="6">Si:dkeyp-23e4.3</fullName>
    </submittedName>
</protein>
<keyword evidence="1" id="KW-0343">GTPase activation</keyword>
<feature type="region of interest" description="Disordered" evidence="3">
    <location>
        <begin position="548"/>
        <end position="576"/>
    </location>
</feature>
<evidence type="ECO:0000259" key="5">
    <source>
        <dbReference type="PROSITE" id="PS50848"/>
    </source>
</evidence>
<feature type="compositionally biased region" description="Low complexity" evidence="3">
    <location>
        <begin position="514"/>
        <end position="523"/>
    </location>
</feature>
<dbReference type="PROSITE" id="PS50238">
    <property type="entry name" value="RHOGAP"/>
    <property type="match status" value="1"/>
</dbReference>
<evidence type="ECO:0000256" key="3">
    <source>
        <dbReference type="SAM" id="MobiDB-lite"/>
    </source>
</evidence>
<evidence type="ECO:0000313" key="7">
    <source>
        <dbReference type="Proteomes" id="UP000261420"/>
    </source>
</evidence>
<feature type="compositionally biased region" description="Polar residues" evidence="3">
    <location>
        <begin position="415"/>
        <end position="433"/>
    </location>
</feature>
<feature type="compositionally biased region" description="Low complexity" evidence="3">
    <location>
        <begin position="331"/>
        <end position="341"/>
    </location>
</feature>
<dbReference type="SUPFAM" id="SSF48350">
    <property type="entry name" value="GTPase activation domain, GAP"/>
    <property type="match status" value="1"/>
</dbReference>
<dbReference type="InterPro" id="IPR008936">
    <property type="entry name" value="Rho_GTPase_activation_prot"/>
</dbReference>
<feature type="domain" description="Rho-GAP" evidence="4">
    <location>
        <begin position="768"/>
        <end position="974"/>
    </location>
</feature>
<dbReference type="InterPro" id="IPR013761">
    <property type="entry name" value="SAM/pointed_sf"/>
</dbReference>
<dbReference type="Pfam" id="PF00620">
    <property type="entry name" value="RhoGAP"/>
    <property type="match status" value="1"/>
</dbReference>
<evidence type="ECO:0000313" key="6">
    <source>
        <dbReference type="Ensembl" id="ENSSDUP00000000051.1"/>
    </source>
</evidence>
<feature type="region of interest" description="Disordered" evidence="3">
    <location>
        <begin position="985"/>
        <end position="1043"/>
    </location>
</feature>
<proteinExistence type="predicted"/>
<keyword evidence="2" id="KW-0597">Phosphoprotein</keyword>
<dbReference type="SUPFAM" id="SSF47769">
    <property type="entry name" value="SAM/Pointed domain"/>
    <property type="match status" value="2"/>
</dbReference>
<dbReference type="GO" id="GO:0035023">
    <property type="term" value="P:regulation of Rho protein signal transduction"/>
    <property type="evidence" value="ECO:0007669"/>
    <property type="project" value="TreeGrafter"/>
</dbReference>
<feature type="compositionally biased region" description="Basic and acidic residues" evidence="3">
    <location>
        <begin position="1029"/>
        <end position="1043"/>
    </location>
</feature>
<feature type="region of interest" description="Disordered" evidence="3">
    <location>
        <begin position="217"/>
        <end position="309"/>
    </location>
</feature>
<feature type="compositionally biased region" description="Low complexity" evidence="3">
    <location>
        <begin position="619"/>
        <end position="647"/>
    </location>
</feature>
<name>A0A3B4T1Q7_SERDU</name>
<dbReference type="PANTHER" id="PTHR12659">
    <property type="entry name" value="RHO-TYPE GTPASE ACTIVATING PROTEIN"/>
    <property type="match status" value="1"/>
</dbReference>
<feature type="compositionally biased region" description="Low complexity" evidence="3">
    <location>
        <begin position="238"/>
        <end position="266"/>
    </location>
</feature>
<feature type="region of interest" description="Disordered" evidence="3">
    <location>
        <begin position="504"/>
        <end position="524"/>
    </location>
</feature>
<dbReference type="GO" id="GO:0030036">
    <property type="term" value="P:actin cytoskeleton organization"/>
    <property type="evidence" value="ECO:0007669"/>
    <property type="project" value="TreeGrafter"/>
</dbReference>
<accession>A0A3B4T1Q7</accession>
<evidence type="ECO:0000256" key="1">
    <source>
        <dbReference type="ARBA" id="ARBA00022468"/>
    </source>
</evidence>
<feature type="region of interest" description="Disordered" evidence="3">
    <location>
        <begin position="610"/>
        <end position="709"/>
    </location>
</feature>
<dbReference type="Gene3D" id="3.30.530.20">
    <property type="match status" value="1"/>
</dbReference>
<reference evidence="6" key="2">
    <citation type="submission" date="2025-09" db="UniProtKB">
        <authorList>
            <consortium name="Ensembl"/>
        </authorList>
    </citation>
    <scope>IDENTIFICATION</scope>
</reference>
<reference evidence="6" key="1">
    <citation type="submission" date="2025-08" db="UniProtKB">
        <authorList>
            <consortium name="Ensembl"/>
        </authorList>
    </citation>
    <scope>IDENTIFICATION</scope>
</reference>
<dbReference type="GO" id="GO:0007165">
    <property type="term" value="P:signal transduction"/>
    <property type="evidence" value="ECO:0007669"/>
    <property type="project" value="InterPro"/>
</dbReference>
<feature type="region of interest" description="Disordered" evidence="3">
    <location>
        <begin position="364"/>
        <end position="453"/>
    </location>
</feature>
<sequence>MAQTPAVKTPLRRSFSEHVKDSTNKAWDVFWRSVRERRLWEIEAKEACDWLRAAGFPQYVQLFKGKYEAVNVILCHTQPAISSETRRSKYRPCLKRFLIVSFVFVCVSDCRFPVDIEWAKRDHYFLDKDALDSLCRRLSTLNKCVEMRLEPRRSKRRGDDCDEEDLCAISPNWTYDRRTRRWRRLNVDVLRLTDSLGGAQDVSLCDVSDRHDFCSIHSSSSTDSEGHDGHHKSHREPAAITASSAAATASTTDDQETSRSSSRCSSTNKTPSLDTSFSGPPSPGESGGGSSTMSLETEGCFPDKPPRKKCTSLLRKMEKLRLRGTTGLLPSGHSSGSSSGSRARHVISGPVLIQEEERMERLHCPSSLQGRPDRRASSSPSSPHTISSSSSNSHSESSSTVSTPSPVTRVRSNCKRSNSGVGVGTTRNNQNHAGTEDYRNQINNNNNSSSSHESLVFHIPHGHKPGTFPTSLAHKHAILSPIIDDTSVNWRTGSFHGYRGRNSCRRGTSSLATGGQDPSSSSCCGGGAAVPSPLAVVDHRASIYDNVPDHQQLPEGVGGCGGSGSDAERTGEESEVSRLLADEDVFSALDSVLERISDLQQLVSTWSENLSEDDCQRGSSSSSSSSSTQDSPATCSSAASPCPSSPSHIHLEVQEVEEGGEEEEEEESCEKMPVNGEEPKSPQPRSSRVSQQLHWSSEQSLPSLPTSPGVENQSVSQFLLLQKLSLLKLTALMDKYSPSSKQGWNWTVPKSVRKTKMTEMKGRRVFGVPLLLSVQQTGEPLPPSILRALVYLKTECLDQVGLFRKSGVKSRIQYLRELVESDPDGISYDGQSAFDVADMVKQYFRDLPEPIFTSKLCESFLHIYQYFPKDQQLVAAQAAILLLPDENREGLRTLLFFLRDVVACVDENQMTPTNIAVCLAPSLFHLNTLKRDANAARSSHRKYSLGRPDQRDLSENLAATQGLANMITEAQRLFQLPEFWPGQRLSAAGPTEDSLSEEGGGPVCSSQSGGEEEQQEERRTKLQQSTQHLLKEAREKSRGWESHPAPEHVELAFKKIDDGCPLWMWRGSTEVDAPHKELLHRLLREQELWEGSLRQTAIIQTLSKDTEVYHYLLQSQGHGLDSRPPQEHLLLRTWQTDLTAGPLYLSSVSTEHPEVLAEGVRAQVHSCLYLLEPTGARKTRLTHLCRTDTRGRSQEWHSKVSGHLLASGLLSIRDSFRPEYKETKI</sequence>
<dbReference type="InterPro" id="IPR000198">
    <property type="entry name" value="RhoGAP_dom"/>
</dbReference>
<dbReference type="OMA" id="EHIKDST"/>
<dbReference type="SUPFAM" id="SSF55961">
    <property type="entry name" value="Bet v1-like"/>
    <property type="match status" value="1"/>
</dbReference>
<dbReference type="GO" id="GO:0008289">
    <property type="term" value="F:lipid binding"/>
    <property type="evidence" value="ECO:0007669"/>
    <property type="project" value="InterPro"/>
</dbReference>
<dbReference type="PROSITE" id="PS50848">
    <property type="entry name" value="START"/>
    <property type="match status" value="1"/>
</dbReference>
<dbReference type="Ensembl" id="ENSSDUT00000000084.1">
    <property type="protein sequence ID" value="ENSSDUP00000000051.1"/>
    <property type="gene ID" value="ENSSDUG00000000104.1"/>
</dbReference>
<feature type="compositionally biased region" description="Basic and acidic residues" evidence="3">
    <location>
        <begin position="566"/>
        <end position="576"/>
    </location>
</feature>
<feature type="compositionally biased region" description="Low complexity" evidence="3">
    <location>
        <begin position="683"/>
        <end position="692"/>
    </location>
</feature>
<dbReference type="STRING" id="41447.ENSSDUP00000000051"/>
<dbReference type="PANTHER" id="PTHR12659:SF4">
    <property type="entry name" value="RHO-GAP DOMAIN-CONTAINING PROTEIN"/>
    <property type="match status" value="1"/>
</dbReference>
<dbReference type="Proteomes" id="UP000261420">
    <property type="component" value="Unplaced"/>
</dbReference>
<dbReference type="AlphaFoldDB" id="A0A3B4T1Q7"/>